<dbReference type="Pfam" id="PF08240">
    <property type="entry name" value="ADH_N"/>
    <property type="match status" value="1"/>
</dbReference>
<dbReference type="GO" id="GO:0046872">
    <property type="term" value="F:metal ion binding"/>
    <property type="evidence" value="ECO:0007669"/>
    <property type="project" value="UniProtKB-KW"/>
</dbReference>
<organism evidence="6 7">
    <name type="scientific">Rubellimicrobium rubrum</name>
    <dbReference type="NCBI Taxonomy" id="2585369"/>
    <lineage>
        <taxon>Bacteria</taxon>
        <taxon>Pseudomonadati</taxon>
        <taxon>Pseudomonadota</taxon>
        <taxon>Alphaproteobacteria</taxon>
        <taxon>Rhodobacterales</taxon>
        <taxon>Roseobacteraceae</taxon>
        <taxon>Rubellimicrobium</taxon>
    </lineage>
</organism>
<evidence type="ECO:0000259" key="5">
    <source>
        <dbReference type="Pfam" id="PF08240"/>
    </source>
</evidence>
<keyword evidence="2" id="KW-0479">Metal-binding</keyword>
<dbReference type="InterPro" id="IPR013154">
    <property type="entry name" value="ADH-like_N"/>
</dbReference>
<dbReference type="PANTHER" id="PTHR42813">
    <property type="entry name" value="ZINC-TYPE ALCOHOL DEHYDROGENASE-LIKE"/>
    <property type="match status" value="1"/>
</dbReference>
<dbReference type="OrthoDB" id="6021991at2"/>
<dbReference type="AlphaFoldDB" id="A0A5C4MWU8"/>
<dbReference type="InterPro" id="IPR011032">
    <property type="entry name" value="GroES-like_sf"/>
</dbReference>
<comment type="caution">
    <text evidence="6">The sequence shown here is derived from an EMBL/GenBank/DDBJ whole genome shotgun (WGS) entry which is preliminary data.</text>
</comment>
<sequence>MLASDYRGPRRVRTDQKPMPAVEHPRAAIFRVTRSCICGSDLHLYSGVVPAPYIGMTFGREFTADVEDVAPEVARVEVLRFIEHNRLPAVVGTSTPPQGPSGVMRRVAFRDRTHRLLLPGADRVNVAEGVLTDLARGKVRNMPAEMGIRAARRHDSPALVAKVAAAAIVGVLATTARRRRNSRTPRTGQL</sequence>
<keyword evidence="3" id="KW-0862">Zinc</keyword>
<keyword evidence="7" id="KW-1185">Reference proteome</keyword>
<dbReference type="RefSeq" id="WP_139077116.1">
    <property type="nucleotide sequence ID" value="NZ_VDFU01000013.1"/>
</dbReference>
<feature type="region of interest" description="Disordered" evidence="4">
    <location>
        <begin position="1"/>
        <end position="20"/>
    </location>
</feature>
<dbReference type="Proteomes" id="UP000305887">
    <property type="component" value="Unassembled WGS sequence"/>
</dbReference>
<evidence type="ECO:0000313" key="6">
    <source>
        <dbReference type="EMBL" id="TNC49193.1"/>
    </source>
</evidence>
<dbReference type="EMBL" id="VDFU01000013">
    <property type="protein sequence ID" value="TNC49193.1"/>
    <property type="molecule type" value="Genomic_DNA"/>
</dbReference>
<comment type="cofactor">
    <cofactor evidence="1">
        <name>Zn(2+)</name>
        <dbReference type="ChEBI" id="CHEBI:29105"/>
    </cofactor>
</comment>
<evidence type="ECO:0000256" key="1">
    <source>
        <dbReference type="ARBA" id="ARBA00001947"/>
    </source>
</evidence>
<evidence type="ECO:0000256" key="2">
    <source>
        <dbReference type="ARBA" id="ARBA00022723"/>
    </source>
</evidence>
<evidence type="ECO:0000256" key="4">
    <source>
        <dbReference type="SAM" id="MobiDB-lite"/>
    </source>
</evidence>
<accession>A0A5C4MWU8</accession>
<dbReference type="Gene3D" id="3.90.180.10">
    <property type="entry name" value="Medium-chain alcohol dehydrogenases, catalytic domain"/>
    <property type="match status" value="1"/>
</dbReference>
<proteinExistence type="predicted"/>
<evidence type="ECO:0000256" key="3">
    <source>
        <dbReference type="ARBA" id="ARBA00022833"/>
    </source>
</evidence>
<evidence type="ECO:0000313" key="7">
    <source>
        <dbReference type="Proteomes" id="UP000305887"/>
    </source>
</evidence>
<name>A0A5C4MWU8_9RHOB</name>
<gene>
    <name evidence="6" type="ORF">FHG66_12165</name>
</gene>
<feature type="domain" description="Alcohol dehydrogenase-like N-terminal" evidence="5">
    <location>
        <begin position="27"/>
        <end position="77"/>
    </location>
</feature>
<reference evidence="6 7" key="1">
    <citation type="submission" date="2019-06" db="EMBL/GenBank/DDBJ databases">
        <title>YIM 131921 draft genome.</title>
        <authorList>
            <person name="Jiang L."/>
        </authorList>
    </citation>
    <scope>NUCLEOTIDE SEQUENCE [LARGE SCALE GENOMIC DNA]</scope>
    <source>
        <strain evidence="6 7">YIM 131921</strain>
    </source>
</reference>
<protein>
    <recommendedName>
        <fullName evidence="5">Alcohol dehydrogenase-like N-terminal domain-containing protein</fullName>
    </recommendedName>
</protein>
<dbReference type="SUPFAM" id="SSF50129">
    <property type="entry name" value="GroES-like"/>
    <property type="match status" value="1"/>
</dbReference>